<organism evidence="2">
    <name type="scientific">Metalysinibacillus saudimassiliensis</name>
    <dbReference type="NCBI Taxonomy" id="1461583"/>
    <lineage>
        <taxon>Bacteria</taxon>
        <taxon>Bacillati</taxon>
        <taxon>Bacillota</taxon>
        <taxon>Bacilli</taxon>
        <taxon>Bacillales</taxon>
        <taxon>Caryophanaceae</taxon>
        <taxon>Metalysinibacillus</taxon>
    </lineage>
</organism>
<dbReference type="PATRIC" id="fig|1461583.4.peg.2298"/>
<dbReference type="AlphaFoldDB" id="A0A078MIP5"/>
<keyword evidence="1" id="KW-0732">Signal</keyword>
<dbReference type="HOGENOM" id="CLU_1413659_0_0_9"/>
<protein>
    <submittedName>
        <fullName evidence="2">Uncharacterized protein</fullName>
    </submittedName>
</protein>
<dbReference type="EMBL" id="LN483077">
    <property type="protein sequence ID" value="CEA05282.1"/>
    <property type="molecule type" value="Genomic_DNA"/>
</dbReference>
<gene>
    <name evidence="2" type="ORF">BN1050_02383</name>
</gene>
<reference evidence="2" key="1">
    <citation type="submission" date="2014-07" db="EMBL/GenBank/DDBJ databases">
        <authorList>
            <person name="Urmite Genomes Urmite Genomes"/>
        </authorList>
    </citation>
    <scope>NUCLEOTIDE SEQUENCE</scope>
    <source>
        <strain evidence="2">13S34_air</strain>
    </source>
</reference>
<name>A0A078MIP5_9BACL</name>
<accession>A0A078MIP5</accession>
<feature type="signal peptide" evidence="1">
    <location>
        <begin position="1"/>
        <end position="29"/>
    </location>
</feature>
<sequence length="192" mass="21430">MKGKRWAKFGMLLSAPMLVLSLQSTPVQAQGTTAEAQWEAFDTLANTIKSTYHVNDAGVYEVIDTLGFMYYEGEQLRIVVDEPVPTLANVKNVTIQTSPTITPSALKQQQRDIDALLQGTARKSNVTQSQLYEQLRTATLQGNQGTSTTILPDRMQVEVTYAQLDKHVRRTLEQTYGNTVAFNEQQEVLIGY</sequence>
<evidence type="ECO:0000313" key="2">
    <source>
        <dbReference type="EMBL" id="CEA05282.1"/>
    </source>
</evidence>
<proteinExistence type="predicted"/>
<evidence type="ECO:0000256" key="1">
    <source>
        <dbReference type="SAM" id="SignalP"/>
    </source>
</evidence>
<feature type="chain" id="PRO_5001742062" evidence="1">
    <location>
        <begin position="30"/>
        <end position="192"/>
    </location>
</feature>